<gene>
    <name evidence="4" type="ORF">Q361_10181</name>
</gene>
<dbReference type="AlphaFoldDB" id="A0A2S4NC07"/>
<keyword evidence="1" id="KW-0732">Signal</keyword>
<keyword evidence="5" id="KW-1185">Reference proteome</keyword>
<dbReference type="CDD" id="cd14948">
    <property type="entry name" value="BACON"/>
    <property type="match status" value="1"/>
</dbReference>
<feature type="domain" description="BACON" evidence="3">
    <location>
        <begin position="135"/>
        <end position="181"/>
    </location>
</feature>
<sequence length="540" mass="60771">MRKALCFIAVFFLIACSNDSNTSYFELSQSSFALNKPQQTITVHISCNSSWQATDIPSWITLQQTQGNGDADLQIVVSQNNDQDGQTRTGIIKFISDNKVYLLTIVQTAANSFPITIVNNEVHHLDYNQHVFTIQISSTQPWYIQSKPAWVQVNPSTGNAGITSVEITIPENNTISNRGGSTIFATENPFNANNPTYTVLDIDQTISPILPNPNSPTLYDWDLIKGDVDVSLNYARSLSSDFKNNTYYLMHTTQSTGHIDKFNGSWSNYGDINSFDYPKMTVGNNGIPYAIYYQNGPKVCQFNPSINNIPFPASTSWKSSMDLDSNNDIYLSNSSINSSSGNIENLSIYKYNSSWLNIGNFNEFLIINHIIKIDANNIPYIAYNYRDQTGSYNLVVKSFNGSSWTTVGGSVVDNSSGEIDFQIGTDNSLYLTYNKNNTSYVKKFNNGSWSTIGFFNGFIFRVFLDNNNNPYIFCNGKIKKLVNSQWVELEPFKIIYNNQVIDYSGYELQDITMSFDQENKLIVAFIIGGNLSLKVLRYRN</sequence>
<dbReference type="InterPro" id="IPR013783">
    <property type="entry name" value="Ig-like_fold"/>
</dbReference>
<feature type="domain" description="BACON" evidence="2">
    <location>
        <begin position="50"/>
        <end position="107"/>
    </location>
</feature>
<feature type="chain" id="PRO_5015497231" description="BACON domain-containing protein" evidence="1">
    <location>
        <begin position="23"/>
        <end position="540"/>
    </location>
</feature>
<dbReference type="OrthoDB" id="789014at2"/>
<evidence type="ECO:0000256" key="1">
    <source>
        <dbReference type="SAM" id="SignalP"/>
    </source>
</evidence>
<feature type="signal peptide" evidence="1">
    <location>
        <begin position="1"/>
        <end position="22"/>
    </location>
</feature>
<accession>A0A2S4NC07</accession>
<name>A0A2S4NC07_9FLAO</name>
<proteinExistence type="predicted"/>
<organism evidence="4 5">
    <name type="scientific">Flavobacterium croceum DSM 17960</name>
    <dbReference type="NCBI Taxonomy" id="1121886"/>
    <lineage>
        <taxon>Bacteria</taxon>
        <taxon>Pseudomonadati</taxon>
        <taxon>Bacteroidota</taxon>
        <taxon>Flavobacteriia</taxon>
        <taxon>Flavobacteriales</taxon>
        <taxon>Flavobacteriaceae</taxon>
        <taxon>Flavobacterium</taxon>
    </lineage>
</organism>
<dbReference type="Gene3D" id="2.60.40.10">
    <property type="entry name" value="Immunoglobulins"/>
    <property type="match status" value="2"/>
</dbReference>
<comment type="caution">
    <text evidence="4">The sequence shown here is derived from an EMBL/GenBank/DDBJ whole genome shotgun (WGS) entry which is preliminary data.</text>
</comment>
<evidence type="ECO:0000259" key="3">
    <source>
        <dbReference type="Pfam" id="PF19190"/>
    </source>
</evidence>
<protein>
    <recommendedName>
        <fullName evidence="2 3">BACON domain-containing protein</fullName>
    </recommendedName>
</protein>
<evidence type="ECO:0000313" key="4">
    <source>
        <dbReference type="EMBL" id="POS02983.1"/>
    </source>
</evidence>
<dbReference type="PROSITE" id="PS51257">
    <property type="entry name" value="PROKAR_LIPOPROTEIN"/>
    <property type="match status" value="1"/>
</dbReference>
<dbReference type="Pfam" id="PF13004">
    <property type="entry name" value="BACON"/>
    <property type="match status" value="1"/>
</dbReference>
<dbReference type="RefSeq" id="WP_103724732.1">
    <property type="nucleotide sequence ID" value="NZ_PQNY01000001.1"/>
</dbReference>
<evidence type="ECO:0000259" key="2">
    <source>
        <dbReference type="Pfam" id="PF13004"/>
    </source>
</evidence>
<evidence type="ECO:0000313" key="5">
    <source>
        <dbReference type="Proteomes" id="UP000237056"/>
    </source>
</evidence>
<dbReference type="EMBL" id="PQNY01000001">
    <property type="protein sequence ID" value="POS02983.1"/>
    <property type="molecule type" value="Genomic_DNA"/>
</dbReference>
<dbReference type="Proteomes" id="UP000237056">
    <property type="component" value="Unassembled WGS sequence"/>
</dbReference>
<dbReference type="InterPro" id="IPR024361">
    <property type="entry name" value="BACON"/>
</dbReference>
<reference evidence="4 5" key="1">
    <citation type="submission" date="2018-01" db="EMBL/GenBank/DDBJ databases">
        <title>Genomic Encyclopedia of Type Strains, Phase I: the one thousand microbial genomes (KMG-I) project.</title>
        <authorList>
            <person name="Goeker M."/>
        </authorList>
    </citation>
    <scope>NUCLEOTIDE SEQUENCE [LARGE SCALE GENOMIC DNA]</scope>
    <source>
        <strain evidence="4 5">DSM 17960</strain>
    </source>
</reference>
<dbReference type="Pfam" id="PF19190">
    <property type="entry name" value="BACON_2"/>
    <property type="match status" value="1"/>
</dbReference>